<feature type="domain" description="MADF" evidence="2">
    <location>
        <begin position="10"/>
        <end position="104"/>
    </location>
</feature>
<dbReference type="Proteomes" id="UP000051574">
    <property type="component" value="Unassembled WGS sequence"/>
</dbReference>
<evidence type="ECO:0000313" key="4">
    <source>
        <dbReference type="Proteomes" id="UP000051574"/>
    </source>
</evidence>
<dbReference type="PANTHER" id="PTHR21505:SF12">
    <property type="entry name" value="MADF DOMAIN-CONTAINING PROTEIN-RELATED"/>
    <property type="match status" value="1"/>
</dbReference>
<reference evidence="3 4" key="1">
    <citation type="submission" date="2015-09" db="EMBL/GenBank/DDBJ databases">
        <title>Draft genome of the scarab beetle Oryctes borbonicus.</title>
        <authorList>
            <person name="Meyer J.M."/>
            <person name="Markov G.V."/>
            <person name="Baskaran P."/>
            <person name="Herrmann M."/>
            <person name="Sommer R.J."/>
            <person name="Roedelsperger C."/>
        </authorList>
    </citation>
    <scope>NUCLEOTIDE SEQUENCE [LARGE SCALE GENOMIC DNA]</scope>
    <source>
        <strain evidence="3">OB123</strain>
        <tissue evidence="3">Whole animal</tissue>
    </source>
</reference>
<dbReference type="Pfam" id="PF10545">
    <property type="entry name" value="MADF_DNA_bdg"/>
    <property type="match status" value="1"/>
</dbReference>
<evidence type="ECO:0000259" key="2">
    <source>
        <dbReference type="PROSITE" id="PS51029"/>
    </source>
</evidence>
<dbReference type="InterPro" id="IPR006578">
    <property type="entry name" value="MADF-dom"/>
</dbReference>
<sequence length="203" mass="23970">MDFTTEEVFEFLSLYEAEPILWDPRRASHRSRNEVKQSWERIQTSFSVECSVDLLKKKKDSLMATFRPLISKVKKSMKQGSLDVYKPSWFAYEKMARFLLPIYLAGEMTTDAEEIQNTEDENDEQEQRDNYKRPSKSGLHKFHKKRKITDNIIRELQAISEPPMRKPIGVTRLERDSCSVYAELLAMRLREFDEFSRATESLD</sequence>
<evidence type="ECO:0000313" key="3">
    <source>
        <dbReference type="EMBL" id="KRT82118.1"/>
    </source>
</evidence>
<accession>A0A0T6B4A8</accession>
<comment type="caution">
    <text evidence="3">The sequence shown here is derived from an EMBL/GenBank/DDBJ whole genome shotgun (WGS) entry which is preliminary data.</text>
</comment>
<name>A0A0T6B4A8_9SCAR</name>
<proteinExistence type="predicted"/>
<protein>
    <submittedName>
        <fullName evidence="3">Myb/SANT-like transcription factor</fullName>
    </submittedName>
</protein>
<gene>
    <name evidence="3" type="ORF">AMK59_4843</name>
</gene>
<dbReference type="SMART" id="SM00595">
    <property type="entry name" value="MADF"/>
    <property type="match status" value="1"/>
</dbReference>
<dbReference type="OrthoDB" id="6784437at2759"/>
<dbReference type="PANTHER" id="PTHR21505">
    <property type="entry name" value="MADF DOMAIN-CONTAINING PROTEIN-RELATED"/>
    <property type="match status" value="1"/>
</dbReference>
<dbReference type="EMBL" id="LJIG01009919">
    <property type="protein sequence ID" value="KRT82118.1"/>
    <property type="molecule type" value="Genomic_DNA"/>
</dbReference>
<dbReference type="AlphaFoldDB" id="A0A0T6B4A8"/>
<feature type="region of interest" description="Disordered" evidence="1">
    <location>
        <begin position="115"/>
        <end position="141"/>
    </location>
</feature>
<organism evidence="3 4">
    <name type="scientific">Oryctes borbonicus</name>
    <dbReference type="NCBI Taxonomy" id="1629725"/>
    <lineage>
        <taxon>Eukaryota</taxon>
        <taxon>Metazoa</taxon>
        <taxon>Ecdysozoa</taxon>
        <taxon>Arthropoda</taxon>
        <taxon>Hexapoda</taxon>
        <taxon>Insecta</taxon>
        <taxon>Pterygota</taxon>
        <taxon>Neoptera</taxon>
        <taxon>Endopterygota</taxon>
        <taxon>Coleoptera</taxon>
        <taxon>Polyphaga</taxon>
        <taxon>Scarabaeiformia</taxon>
        <taxon>Scarabaeidae</taxon>
        <taxon>Dynastinae</taxon>
        <taxon>Oryctes</taxon>
    </lineage>
</organism>
<dbReference type="PROSITE" id="PS51029">
    <property type="entry name" value="MADF"/>
    <property type="match status" value="1"/>
</dbReference>
<evidence type="ECO:0000256" key="1">
    <source>
        <dbReference type="SAM" id="MobiDB-lite"/>
    </source>
</evidence>
<feature type="compositionally biased region" description="Acidic residues" evidence="1">
    <location>
        <begin position="115"/>
        <end position="124"/>
    </location>
</feature>
<keyword evidence="4" id="KW-1185">Reference proteome</keyword>